<dbReference type="Proteomes" id="UP000233100">
    <property type="component" value="Chromosome 11"/>
</dbReference>
<dbReference type="AlphaFoldDB" id="A0A7N9D0U0"/>
<sequence length="49" mass="5533">VCLLQRNGSRIHVQDLQVYYSFTCVMVVCCTDHPITNKSAPDNSSFKTI</sequence>
<evidence type="ECO:0000313" key="1">
    <source>
        <dbReference type="Ensembl" id="ENSMFAP00000057037.1"/>
    </source>
</evidence>
<keyword evidence="2" id="KW-1185">Reference proteome</keyword>
<protein>
    <submittedName>
        <fullName evidence="1">Uncharacterized protein</fullName>
    </submittedName>
</protein>
<organism evidence="1 2">
    <name type="scientific">Macaca fascicularis</name>
    <name type="common">Crab-eating macaque</name>
    <name type="synonym">Cynomolgus monkey</name>
    <dbReference type="NCBI Taxonomy" id="9541"/>
    <lineage>
        <taxon>Eukaryota</taxon>
        <taxon>Metazoa</taxon>
        <taxon>Chordata</taxon>
        <taxon>Craniata</taxon>
        <taxon>Vertebrata</taxon>
        <taxon>Euteleostomi</taxon>
        <taxon>Mammalia</taxon>
        <taxon>Eutheria</taxon>
        <taxon>Euarchontoglires</taxon>
        <taxon>Primates</taxon>
        <taxon>Haplorrhini</taxon>
        <taxon>Catarrhini</taxon>
        <taxon>Cercopithecidae</taxon>
        <taxon>Cercopithecinae</taxon>
        <taxon>Macaca</taxon>
    </lineage>
</organism>
<reference evidence="1" key="2">
    <citation type="submission" date="2025-08" db="UniProtKB">
        <authorList>
            <consortium name="Ensembl"/>
        </authorList>
    </citation>
    <scope>IDENTIFICATION</scope>
</reference>
<accession>A0A7N9D0U0</accession>
<evidence type="ECO:0000313" key="2">
    <source>
        <dbReference type="Proteomes" id="UP000233100"/>
    </source>
</evidence>
<reference evidence="1 2" key="1">
    <citation type="submission" date="2013-03" db="EMBL/GenBank/DDBJ databases">
        <authorList>
            <person name="Warren W."/>
            <person name="Wilson R.K."/>
        </authorList>
    </citation>
    <scope>NUCLEOTIDE SEQUENCE</scope>
</reference>
<dbReference type="Ensembl" id="ENSMFAT00000080088.1">
    <property type="protein sequence ID" value="ENSMFAP00000057037.1"/>
    <property type="gene ID" value="ENSMFAG00000056781.1"/>
</dbReference>
<proteinExistence type="predicted"/>
<reference evidence="1" key="3">
    <citation type="submission" date="2025-09" db="UniProtKB">
        <authorList>
            <consortium name="Ensembl"/>
        </authorList>
    </citation>
    <scope>IDENTIFICATION</scope>
</reference>
<name>A0A7N9D0U0_MACFA</name>